<protein>
    <submittedName>
        <fullName evidence="2">Acyl-CoA-binding protein (ACBP)/diazepam binding inhibitor (DBI)/endozepine (EP)</fullName>
    </submittedName>
</protein>
<dbReference type="Proteomes" id="UP001583193">
    <property type="component" value="Unassembled WGS sequence"/>
</dbReference>
<reference evidence="2 3" key="1">
    <citation type="journal article" date="2024" name="IMA Fungus">
        <title>IMA Genome - F19 : A genome assembly and annotation guide to empower mycologists, including annotated draft genome sequences of Ceratocystis pirilliformis, Diaporthe australafricana, Fusarium ophioides, Paecilomyces lecythidis, and Sporothrix stenoceras.</title>
        <authorList>
            <person name="Aylward J."/>
            <person name="Wilson A.M."/>
            <person name="Visagie C.M."/>
            <person name="Spraker J."/>
            <person name="Barnes I."/>
            <person name="Buitendag C."/>
            <person name="Ceriani C."/>
            <person name="Del Mar Angel L."/>
            <person name="du Plessis D."/>
            <person name="Fuchs T."/>
            <person name="Gasser K."/>
            <person name="Kramer D."/>
            <person name="Li W."/>
            <person name="Munsamy K."/>
            <person name="Piso A."/>
            <person name="Price J.L."/>
            <person name="Sonnekus B."/>
            <person name="Thomas C."/>
            <person name="van der Nest A."/>
            <person name="van Dijk A."/>
            <person name="van Heerden A."/>
            <person name="van Vuuren N."/>
            <person name="Yilmaz N."/>
            <person name="Duong T.A."/>
            <person name="van der Merwe N.A."/>
            <person name="Wingfield M.J."/>
            <person name="Wingfield B.D."/>
        </authorList>
    </citation>
    <scope>NUCLEOTIDE SEQUENCE [LARGE SCALE GENOMIC DNA]</scope>
    <source>
        <strain evidence="2 3">CMW 18167</strain>
    </source>
</reference>
<keyword evidence="3" id="KW-1185">Reference proteome</keyword>
<feature type="domain" description="ACB" evidence="1">
    <location>
        <begin position="27"/>
        <end position="116"/>
    </location>
</feature>
<dbReference type="Gene3D" id="1.20.80.10">
    <property type="match status" value="1"/>
</dbReference>
<gene>
    <name evidence="2" type="primary">ACB1</name>
    <name evidence="2" type="ORF">Plec18167_001195</name>
</gene>
<dbReference type="EMBL" id="JAVDPF010000002">
    <property type="protein sequence ID" value="KAL1885700.1"/>
    <property type="molecule type" value="Genomic_DNA"/>
</dbReference>
<evidence type="ECO:0000259" key="1">
    <source>
        <dbReference type="PROSITE" id="PS51228"/>
    </source>
</evidence>
<name>A0ABR3YBL1_9EURO</name>
<dbReference type="PROSITE" id="PS51228">
    <property type="entry name" value="ACB_2"/>
    <property type="match status" value="1"/>
</dbReference>
<evidence type="ECO:0000313" key="2">
    <source>
        <dbReference type="EMBL" id="KAL1885700.1"/>
    </source>
</evidence>
<proteinExistence type="predicted"/>
<dbReference type="InterPro" id="IPR000582">
    <property type="entry name" value="Acyl-CoA-binding_protein"/>
</dbReference>
<dbReference type="InterPro" id="IPR035984">
    <property type="entry name" value="Acyl-CoA-binding_sf"/>
</dbReference>
<comment type="caution">
    <text evidence="2">The sequence shown here is derived from an EMBL/GenBank/DDBJ whole genome shotgun (WGS) entry which is preliminary data.</text>
</comment>
<evidence type="ECO:0000313" key="3">
    <source>
        <dbReference type="Proteomes" id="UP001583193"/>
    </source>
</evidence>
<accession>A0ABR3YBL1</accession>
<sequence length="117" mass="13243">MSDYDEKIYKDALKAAQPELGDGAEAVAKAFAVAYAQVKTLKQAPEDKDKLRLYGLSKQALQDPPFEQRQVPGMFDIKRKAMDRAWKEVVDEHLTPAKAQEEYTKLVNFLINKLGTQ</sequence>
<dbReference type="Pfam" id="PF00887">
    <property type="entry name" value="ACBP"/>
    <property type="match status" value="1"/>
</dbReference>
<organism evidence="2 3">
    <name type="scientific">Paecilomyces lecythidis</name>
    <dbReference type="NCBI Taxonomy" id="3004212"/>
    <lineage>
        <taxon>Eukaryota</taxon>
        <taxon>Fungi</taxon>
        <taxon>Dikarya</taxon>
        <taxon>Ascomycota</taxon>
        <taxon>Pezizomycotina</taxon>
        <taxon>Eurotiomycetes</taxon>
        <taxon>Eurotiomycetidae</taxon>
        <taxon>Eurotiales</taxon>
        <taxon>Thermoascaceae</taxon>
        <taxon>Paecilomyces</taxon>
    </lineage>
</organism>
<dbReference type="SUPFAM" id="SSF47027">
    <property type="entry name" value="Acyl-CoA binding protein"/>
    <property type="match status" value="1"/>
</dbReference>
<dbReference type="InterPro" id="IPR014352">
    <property type="entry name" value="FERM/acyl-CoA-bd_prot_sf"/>
</dbReference>